<dbReference type="InterPro" id="IPR016155">
    <property type="entry name" value="Mopterin_synth/thiamin_S_b"/>
</dbReference>
<dbReference type="GO" id="GO:1990133">
    <property type="term" value="C:molybdopterin adenylyltransferase complex"/>
    <property type="evidence" value="ECO:0007669"/>
    <property type="project" value="TreeGrafter"/>
</dbReference>
<comment type="caution">
    <text evidence="4">The sequence shown here is derived from an EMBL/GenBank/DDBJ whole genome shotgun (WGS) entry which is preliminary data.</text>
</comment>
<dbReference type="PANTHER" id="PTHR33359:SF1">
    <property type="entry name" value="MOLYBDOPTERIN SYNTHASE SULFUR CARRIER SUBUNIT"/>
    <property type="match status" value="1"/>
</dbReference>
<evidence type="ECO:0000313" key="5">
    <source>
        <dbReference type="Proteomes" id="UP000239936"/>
    </source>
</evidence>
<evidence type="ECO:0000313" key="4">
    <source>
        <dbReference type="EMBL" id="PQJ97384.1"/>
    </source>
</evidence>
<gene>
    <name evidence="4" type="primary">moaD</name>
    <name evidence="4" type="ORF">CXB77_02350</name>
</gene>
<keyword evidence="1" id="KW-0547">Nucleotide-binding</keyword>
<dbReference type="PANTHER" id="PTHR33359">
    <property type="entry name" value="MOLYBDOPTERIN SYNTHASE SULFUR CARRIER SUBUNIT"/>
    <property type="match status" value="1"/>
</dbReference>
<dbReference type="EMBL" id="PPGH01000013">
    <property type="protein sequence ID" value="PQJ97384.1"/>
    <property type="molecule type" value="Genomic_DNA"/>
</dbReference>
<reference evidence="4 5" key="1">
    <citation type="submission" date="2018-01" db="EMBL/GenBank/DDBJ databases">
        <title>The complete genome sequence of Chromatium okenii LaCa, a purple sulfur bacterium with a turbulent life.</title>
        <authorList>
            <person name="Luedin S.M."/>
            <person name="Liechti N."/>
            <person name="Storelli N."/>
            <person name="Danza F."/>
            <person name="Wittwer M."/>
            <person name="Pothier J.F."/>
            <person name="Tonolla M.A."/>
        </authorList>
    </citation>
    <scope>NUCLEOTIDE SEQUENCE [LARGE SCALE GENOMIC DNA]</scope>
    <source>
        <strain evidence="4 5">LaCa</strain>
    </source>
</reference>
<dbReference type="AlphaFoldDB" id="A0A2S7XUG4"/>
<comment type="similarity">
    <text evidence="2">Belongs to the MoaD family.</text>
</comment>
<dbReference type="CDD" id="cd00754">
    <property type="entry name" value="Ubl_MoaD"/>
    <property type="match status" value="1"/>
</dbReference>
<evidence type="ECO:0000256" key="2">
    <source>
        <dbReference type="ARBA" id="ARBA00024200"/>
    </source>
</evidence>
<dbReference type="Proteomes" id="UP000239936">
    <property type="component" value="Unassembled WGS sequence"/>
</dbReference>
<protein>
    <recommendedName>
        <fullName evidence="3">Molybdopterin synthase sulfur carrier subunit</fullName>
    </recommendedName>
</protein>
<sequence length="84" mass="9071">MVNILYFASLREQLDCSGEAFALPPAINTVAALRDYLQQRGGCWALAFDPRQHLISAVNQEIAPAHTPISDGDEVAFFPPVTGG</sequence>
<accession>A0A2S7XUG4</accession>
<dbReference type="InterPro" id="IPR044672">
    <property type="entry name" value="MOCS2A"/>
</dbReference>
<dbReference type="InterPro" id="IPR003749">
    <property type="entry name" value="ThiS/MoaD-like"/>
</dbReference>
<dbReference type="NCBIfam" id="TIGR01682">
    <property type="entry name" value="moaD"/>
    <property type="match status" value="1"/>
</dbReference>
<dbReference type="Gene3D" id="3.10.20.30">
    <property type="match status" value="1"/>
</dbReference>
<name>A0A2S7XUG4_9GAMM</name>
<proteinExistence type="inferred from homology"/>
<dbReference type="OrthoDB" id="9801945at2"/>
<dbReference type="SUPFAM" id="SSF54285">
    <property type="entry name" value="MoaD/ThiS"/>
    <property type="match status" value="1"/>
</dbReference>
<evidence type="ECO:0000256" key="1">
    <source>
        <dbReference type="ARBA" id="ARBA00022741"/>
    </source>
</evidence>
<dbReference type="GO" id="GO:0000166">
    <property type="term" value="F:nucleotide binding"/>
    <property type="evidence" value="ECO:0007669"/>
    <property type="project" value="UniProtKB-KW"/>
</dbReference>
<dbReference type="InterPro" id="IPR012675">
    <property type="entry name" value="Beta-grasp_dom_sf"/>
</dbReference>
<organism evidence="4 5">
    <name type="scientific">Chromatium okenii</name>
    <dbReference type="NCBI Taxonomy" id="61644"/>
    <lineage>
        <taxon>Bacteria</taxon>
        <taxon>Pseudomonadati</taxon>
        <taxon>Pseudomonadota</taxon>
        <taxon>Gammaproteobacteria</taxon>
        <taxon>Chromatiales</taxon>
        <taxon>Chromatiaceae</taxon>
        <taxon>Chromatium</taxon>
    </lineage>
</organism>
<dbReference type="GO" id="GO:0006777">
    <property type="term" value="P:Mo-molybdopterin cofactor biosynthetic process"/>
    <property type="evidence" value="ECO:0007669"/>
    <property type="project" value="InterPro"/>
</dbReference>
<dbReference type="RefSeq" id="WP_105072642.1">
    <property type="nucleotide sequence ID" value="NZ_PPGH01000013.1"/>
</dbReference>
<dbReference type="Pfam" id="PF02597">
    <property type="entry name" value="ThiS"/>
    <property type="match status" value="1"/>
</dbReference>
<evidence type="ECO:0000256" key="3">
    <source>
        <dbReference type="ARBA" id="ARBA00024247"/>
    </source>
</evidence>
<keyword evidence="5" id="KW-1185">Reference proteome</keyword>